<dbReference type="EMBL" id="JALLAZ020000027">
    <property type="protein sequence ID" value="KAL3805543.1"/>
    <property type="molecule type" value="Genomic_DNA"/>
</dbReference>
<feature type="region of interest" description="Disordered" evidence="3">
    <location>
        <begin position="963"/>
        <end position="1010"/>
    </location>
</feature>
<dbReference type="SUPFAM" id="SSF52047">
    <property type="entry name" value="RNI-like"/>
    <property type="match status" value="1"/>
</dbReference>
<dbReference type="InterPro" id="IPR001611">
    <property type="entry name" value="Leu-rich_rpt"/>
</dbReference>
<feature type="compositionally biased region" description="Polar residues" evidence="3">
    <location>
        <begin position="242"/>
        <end position="260"/>
    </location>
</feature>
<feature type="compositionally biased region" description="Polar residues" evidence="3">
    <location>
        <begin position="970"/>
        <end position="981"/>
    </location>
</feature>
<evidence type="ECO:0000256" key="3">
    <source>
        <dbReference type="SAM" id="MobiDB-lite"/>
    </source>
</evidence>
<dbReference type="Proteomes" id="UP001530315">
    <property type="component" value="Unassembled WGS sequence"/>
</dbReference>
<dbReference type="Gene3D" id="3.80.10.10">
    <property type="entry name" value="Ribonuclease Inhibitor"/>
    <property type="match status" value="1"/>
</dbReference>
<evidence type="ECO:0000313" key="4">
    <source>
        <dbReference type="EMBL" id="KAL3805543.1"/>
    </source>
</evidence>
<feature type="compositionally biased region" description="Basic and acidic residues" evidence="3">
    <location>
        <begin position="121"/>
        <end position="146"/>
    </location>
</feature>
<dbReference type="PANTHER" id="PTHR15454">
    <property type="entry name" value="NISCHARIN RELATED"/>
    <property type="match status" value="1"/>
</dbReference>
<reference evidence="4 5" key="1">
    <citation type="submission" date="2024-10" db="EMBL/GenBank/DDBJ databases">
        <title>Updated reference genomes for cyclostephanoid diatoms.</title>
        <authorList>
            <person name="Roberts W.R."/>
            <person name="Alverson A.J."/>
        </authorList>
    </citation>
    <scope>NUCLEOTIDE SEQUENCE [LARGE SCALE GENOMIC DNA]</scope>
    <source>
        <strain evidence="4 5">AJA276-08</strain>
    </source>
</reference>
<feature type="compositionally biased region" description="Low complexity" evidence="3">
    <location>
        <begin position="261"/>
        <end position="276"/>
    </location>
</feature>
<proteinExistence type="predicted"/>
<protein>
    <submittedName>
        <fullName evidence="4">Uncharacterized protein</fullName>
    </submittedName>
</protein>
<feature type="region of interest" description="Disordered" evidence="3">
    <location>
        <begin position="121"/>
        <end position="153"/>
    </location>
</feature>
<comment type="caution">
    <text evidence="4">The sequence shown here is derived from an EMBL/GenBank/DDBJ whole genome shotgun (WGS) entry which is preliminary data.</text>
</comment>
<dbReference type="InterPro" id="IPR032675">
    <property type="entry name" value="LRR_dom_sf"/>
</dbReference>
<sequence>MPSGAGGYDDDRPPNNYSSITIHGTSIDSGDDCQHAVSFDRGNSSVNSGEYGNLHMHILNGGHENYSNSLVENSERIGYSSTQGFANTLDNDFAADGQGHNSQTAHVRNTLECEKEVIIHDSGDKKSGRGRNVRLDENKNSKDGIHETPNSEEMKQTCVDVQGMTVGSTESIIESNEEDEHGKIIASDTVLSIDGGSLCSDKQAGKDGSLDDTLWARFGRPQHKDAATLELNTDASDGKNENFLSSSEMTPPQNSKSNQFTPSPTATASETTSLLTKGMSLFTRSSRQVRPARYENDANSVISEMSQVVKLASNSDKNDDDALRQHLEESGLVLLKRLIEFLSECPPASDEGTENPFLSGRSMAKSPKKRHRGLTLPACAIGWLSTQIYNSDNDGLTDLGECYRVPKQQLRCIESLFKRVTSLRISGEAWPPPMSAPGKAAGDIVSKAKRSIAANLLSKFSGDQSSMAGDSADDASCETTSTVPSQIYVSPFRRYYQDLQSSPRVNMSFFPNATKVVIDGIPPSWLTNLDSLKILEMFQLEKGCILDINQLFFPSDSTENNHNEEGRDASPVVYFSLSKLRLSHCAIGETAGLRGRRAIPRLPAFSRFPNLVSLNLSHNELFRTKTALAGLSSLPQLSSLNLSYNRFSSLDDVYMYIGNVTELFLTGNSISSTRGLDRIFSLEHLTLDENRINQLTHIVGIAKLPFLMNLDVKGNPFEIDDPASSRVKVFNLFREVRCSNLPKDATFRDMQRLLPVLDKELATKEELVALKDLTFRTTAITMDSMPTDNKDGNTDSTKIDEISILMPDPSQGRRCVVKSSRTTLAHLRMTGSTALDVKHGRQRLERYRGEAKSDENRQVSIQFNMKELITSIRPEFDICDYYVVGGERSQNNLRARSFSSHTSEGKDKNAVESSSMNFPFALPSALLAEADDDTWNPTTLLDHIVPSDTIVWEEMIVEDAVRQDDDGEATETQSSLPSLGNEQGRKSEEEVDPVGNDTTRADDGSVDTSRKSMFDGIWEQSYRDNVAKPALDDLDSTEIRLPESLDFSAMEEMSRFDGNPDLGALFVSNDLDSYFDSFIFPKHSSEDGKEDINSLIPASFAPRIQLYKFDRRSFVSNHGQHGSLSSMDYRERYIGVCKEYVLACGPYARSRVSPIRTEKRTFHGDTVTRAGKDVMRSESRRLILCLSESALYFIIDDEITSQKSTGFKRSFPSRIPPNATFSDAYWPHALIRHPLDCLRGITIGFQFQRLILRFSVRSPATSSSFEYTYVILTSNKSRTVSLLQKIDDCQLGMGALIDNDDKTFLDALGALGPNEVVLHYQILRQCWKRGDRLPPRRSFVLTDLKIYLIDEAYIGDGTDPDEEKGKGGKLGDVSLTIIDSAKLSRVTEVRAANEDPRKITLVILPQNKLKRPHRWRLICNDGEGAERLIDAVRKAIDEKA</sequence>
<keyword evidence="5" id="KW-1185">Reference proteome</keyword>
<evidence type="ECO:0000256" key="2">
    <source>
        <dbReference type="ARBA" id="ARBA00022737"/>
    </source>
</evidence>
<feature type="compositionally biased region" description="Basic and acidic residues" evidence="3">
    <location>
        <begin position="999"/>
        <end position="1010"/>
    </location>
</feature>
<evidence type="ECO:0000313" key="5">
    <source>
        <dbReference type="Proteomes" id="UP001530315"/>
    </source>
</evidence>
<evidence type="ECO:0000256" key="1">
    <source>
        <dbReference type="ARBA" id="ARBA00022614"/>
    </source>
</evidence>
<keyword evidence="2" id="KW-0677">Repeat</keyword>
<gene>
    <name evidence="4" type="ORF">ACHAW5_005604</name>
</gene>
<organism evidence="4 5">
    <name type="scientific">Stephanodiscus triporus</name>
    <dbReference type="NCBI Taxonomy" id="2934178"/>
    <lineage>
        <taxon>Eukaryota</taxon>
        <taxon>Sar</taxon>
        <taxon>Stramenopiles</taxon>
        <taxon>Ochrophyta</taxon>
        <taxon>Bacillariophyta</taxon>
        <taxon>Coscinodiscophyceae</taxon>
        <taxon>Thalassiosirophycidae</taxon>
        <taxon>Stephanodiscales</taxon>
        <taxon>Stephanodiscaceae</taxon>
        <taxon>Stephanodiscus</taxon>
    </lineage>
</organism>
<name>A0ABD3QZ82_9STRA</name>
<feature type="region of interest" description="Disordered" evidence="3">
    <location>
        <begin position="230"/>
        <end position="277"/>
    </location>
</feature>
<keyword evidence="1" id="KW-0433">Leucine-rich repeat</keyword>
<feature type="region of interest" description="Disordered" evidence="3">
    <location>
        <begin position="1"/>
        <end position="23"/>
    </location>
</feature>
<accession>A0ABD3QZ82</accession>
<dbReference type="PROSITE" id="PS51450">
    <property type="entry name" value="LRR"/>
    <property type="match status" value="1"/>
</dbReference>